<accession>A0ABP9VC69</accession>
<dbReference type="SUPFAM" id="SSF158446">
    <property type="entry name" value="IVS-encoded protein-like"/>
    <property type="match status" value="1"/>
</dbReference>
<proteinExistence type="predicted"/>
<name>A0ABP9VC69_9DEIO</name>
<gene>
    <name evidence="1" type="ORF">Dxin01_01024</name>
</gene>
<organism evidence="1 2">
    <name type="scientific">Deinococcus xinjiangensis</name>
    <dbReference type="NCBI Taxonomy" id="457454"/>
    <lineage>
        <taxon>Bacteria</taxon>
        <taxon>Thermotogati</taxon>
        <taxon>Deinococcota</taxon>
        <taxon>Deinococci</taxon>
        <taxon>Deinococcales</taxon>
        <taxon>Deinococcaceae</taxon>
        <taxon>Deinococcus</taxon>
    </lineage>
</organism>
<dbReference type="RefSeq" id="WP_353541266.1">
    <property type="nucleotide sequence ID" value="NZ_BAABRN010000008.1"/>
</dbReference>
<dbReference type="InterPro" id="IPR012657">
    <property type="entry name" value="23S_rRNA-intervening_sequence"/>
</dbReference>
<dbReference type="Pfam" id="PF05635">
    <property type="entry name" value="23S_rRNA_IVP"/>
    <property type="match status" value="1"/>
</dbReference>
<sequence length="125" mass="13835">MTQGKYFPFEQLEVYGLAIAFATEVCRATEAFPAVERFGLTNQIRRAATSVSLNIAEGRGRGYDKEFGRFLLIARGSLFEVIAACQVAEGLGFLTPQSHEHLRDLAHELTVKLMSLIKKITLQSG</sequence>
<comment type="caution">
    <text evidence="1">The sequence shown here is derived from an EMBL/GenBank/DDBJ whole genome shotgun (WGS) entry which is preliminary data.</text>
</comment>
<evidence type="ECO:0000313" key="2">
    <source>
        <dbReference type="Proteomes" id="UP001458946"/>
    </source>
</evidence>
<evidence type="ECO:0000313" key="1">
    <source>
        <dbReference type="EMBL" id="GAA5501292.1"/>
    </source>
</evidence>
<dbReference type="NCBIfam" id="TIGR02436">
    <property type="entry name" value="four helix bundle protein"/>
    <property type="match status" value="1"/>
</dbReference>
<dbReference type="Proteomes" id="UP001458946">
    <property type="component" value="Unassembled WGS sequence"/>
</dbReference>
<dbReference type="CDD" id="cd16377">
    <property type="entry name" value="23S_rRNA_IVP_like"/>
    <property type="match status" value="1"/>
</dbReference>
<dbReference type="InterPro" id="IPR036583">
    <property type="entry name" value="23S_rRNA_IVS_sf"/>
</dbReference>
<dbReference type="Gene3D" id="1.20.1440.60">
    <property type="entry name" value="23S rRNA-intervening sequence"/>
    <property type="match status" value="1"/>
</dbReference>
<dbReference type="EMBL" id="BAABRN010000008">
    <property type="protein sequence ID" value="GAA5501292.1"/>
    <property type="molecule type" value="Genomic_DNA"/>
</dbReference>
<dbReference type="PANTHER" id="PTHR38471">
    <property type="entry name" value="FOUR HELIX BUNDLE PROTEIN"/>
    <property type="match status" value="1"/>
</dbReference>
<protein>
    <recommendedName>
        <fullName evidence="3">Four helix bundle protein</fullName>
    </recommendedName>
</protein>
<reference evidence="1 2" key="1">
    <citation type="submission" date="2024-02" db="EMBL/GenBank/DDBJ databases">
        <title>Deinococcus xinjiangensis NBRC 107630.</title>
        <authorList>
            <person name="Ichikawa N."/>
            <person name="Katano-Makiyama Y."/>
            <person name="Hidaka K."/>
        </authorList>
    </citation>
    <scope>NUCLEOTIDE SEQUENCE [LARGE SCALE GENOMIC DNA]</scope>
    <source>
        <strain evidence="1 2">NBRC 107630</strain>
    </source>
</reference>
<dbReference type="PANTHER" id="PTHR38471:SF2">
    <property type="entry name" value="FOUR HELIX BUNDLE PROTEIN"/>
    <property type="match status" value="1"/>
</dbReference>
<keyword evidence="2" id="KW-1185">Reference proteome</keyword>
<evidence type="ECO:0008006" key="3">
    <source>
        <dbReference type="Google" id="ProtNLM"/>
    </source>
</evidence>